<comment type="caution">
    <text evidence="4">The sequence shown here is derived from an EMBL/GenBank/DDBJ whole genome shotgun (WGS) entry which is preliminary data.</text>
</comment>
<sequence length="246" mass="27496">MSVPKLETIEITLFETGVAEIAFNRPQRYNALSPQAYADWLEAIRWAANDDRAKVTVLTGRGKYYTSGQELAFPEASDDPQAEMNRRAKITEYESPSIGFGTTTLALCDVIYSVPHATFATPFMKLGFCAEGCSSVLFPRIMGRSKANEMLLMGKTFTAEELEKCSFLSRLLPAEGFREQVLALAEESAKFSVEAMKVTKGLIRDVDRELLEKTNEIEMKCLIERMMSPDSLESIMKFLAHLCANS</sequence>
<reference evidence="4 5" key="1">
    <citation type="submission" date="2016-07" db="EMBL/GenBank/DDBJ databases">
        <title>Pervasive Adenine N6-methylation of Active Genes in Fungi.</title>
        <authorList>
            <consortium name="DOE Joint Genome Institute"/>
            <person name="Mondo S.J."/>
            <person name="Dannebaum R.O."/>
            <person name="Kuo R.C."/>
            <person name="Labutti K."/>
            <person name="Haridas S."/>
            <person name="Kuo A."/>
            <person name="Salamov A."/>
            <person name="Ahrendt S.R."/>
            <person name="Lipzen A."/>
            <person name="Sullivan W."/>
            <person name="Andreopoulos W.B."/>
            <person name="Clum A."/>
            <person name="Lindquist E."/>
            <person name="Daum C."/>
            <person name="Ramamoorthy G.K."/>
            <person name="Gryganskyi A."/>
            <person name="Culley D."/>
            <person name="Magnuson J.K."/>
            <person name="James T.Y."/>
            <person name="O'Malley M.A."/>
            <person name="Stajich J.E."/>
            <person name="Spatafora J.W."/>
            <person name="Visel A."/>
            <person name="Grigoriev I.V."/>
        </authorList>
    </citation>
    <scope>NUCLEOTIDE SEQUENCE [LARGE SCALE GENOMIC DNA]</scope>
    <source>
        <strain evidence="4 5">NRRL 2496</strain>
    </source>
</reference>
<organism evidence="4 5">
    <name type="scientific">Syncephalastrum racemosum</name>
    <name type="common">Filamentous fungus</name>
    <dbReference type="NCBI Taxonomy" id="13706"/>
    <lineage>
        <taxon>Eukaryota</taxon>
        <taxon>Fungi</taxon>
        <taxon>Fungi incertae sedis</taxon>
        <taxon>Mucoromycota</taxon>
        <taxon>Mucoromycotina</taxon>
        <taxon>Mucoromycetes</taxon>
        <taxon>Mucorales</taxon>
        <taxon>Syncephalastraceae</taxon>
        <taxon>Syncephalastrum</taxon>
    </lineage>
</organism>
<dbReference type="Gene3D" id="3.90.226.10">
    <property type="entry name" value="2-enoyl-CoA Hydratase, Chain A, domain 1"/>
    <property type="match status" value="2"/>
</dbReference>
<dbReference type="PANTHER" id="PTHR43684:SF1">
    <property type="entry name" value="ENOYL-COA DELTA ISOMERASE 2"/>
    <property type="match status" value="1"/>
</dbReference>
<gene>
    <name evidence="4" type="ORF">BCR43DRAFT_532428</name>
</gene>
<dbReference type="GO" id="GO:0004165">
    <property type="term" value="F:delta(3)-delta(2)-enoyl-CoA isomerase activity"/>
    <property type="evidence" value="ECO:0007669"/>
    <property type="project" value="UniProtKB-ARBA"/>
</dbReference>
<dbReference type="InterPro" id="IPR029045">
    <property type="entry name" value="ClpP/crotonase-like_dom_sf"/>
</dbReference>
<evidence type="ECO:0000256" key="2">
    <source>
        <dbReference type="ARBA" id="ARBA00023140"/>
    </source>
</evidence>
<evidence type="ECO:0000313" key="5">
    <source>
        <dbReference type="Proteomes" id="UP000242180"/>
    </source>
</evidence>
<dbReference type="OMA" id="IKWAAND"/>
<keyword evidence="2" id="KW-0576">Peroxisome</keyword>
<dbReference type="EMBL" id="MCGN01000009">
    <property type="protein sequence ID" value="ORY93478.1"/>
    <property type="molecule type" value="Genomic_DNA"/>
</dbReference>
<dbReference type="PANTHER" id="PTHR43684">
    <property type="match status" value="1"/>
</dbReference>
<keyword evidence="5" id="KW-1185">Reference proteome</keyword>
<dbReference type="GO" id="GO:0005777">
    <property type="term" value="C:peroxisome"/>
    <property type="evidence" value="ECO:0007669"/>
    <property type="project" value="UniProtKB-SubCell"/>
</dbReference>
<evidence type="ECO:0000256" key="1">
    <source>
        <dbReference type="ARBA" id="ARBA00004275"/>
    </source>
</evidence>
<dbReference type="CDD" id="cd06558">
    <property type="entry name" value="crotonase-like"/>
    <property type="match status" value="1"/>
</dbReference>
<dbReference type="OrthoDB" id="448450at2759"/>
<dbReference type="Gene3D" id="1.10.12.10">
    <property type="entry name" value="Lyase 2-enoyl-coa Hydratase, Chain A, domain 2"/>
    <property type="match status" value="1"/>
</dbReference>
<evidence type="ECO:0000313" key="4">
    <source>
        <dbReference type="EMBL" id="ORY93478.1"/>
    </source>
</evidence>
<dbReference type="InterPro" id="IPR001753">
    <property type="entry name" value="Enoyl-CoA_hydra/iso"/>
</dbReference>
<proteinExistence type="predicted"/>
<dbReference type="InterPro" id="IPR051053">
    <property type="entry name" value="ECH/Chromodomain_protein"/>
</dbReference>
<dbReference type="STRING" id="13706.A0A1X2H583"/>
<protein>
    <submittedName>
        <fullName evidence="4">ClpP/crotonase-like domain-containing protein</fullName>
    </submittedName>
</protein>
<evidence type="ECO:0000256" key="3">
    <source>
        <dbReference type="ARBA" id="ARBA00023235"/>
    </source>
</evidence>
<keyword evidence="3" id="KW-0413">Isomerase</keyword>
<dbReference type="InterPro" id="IPR014748">
    <property type="entry name" value="Enoyl-CoA_hydra_C"/>
</dbReference>
<accession>A0A1X2H583</accession>
<dbReference type="AlphaFoldDB" id="A0A1X2H583"/>
<dbReference type="InParanoid" id="A0A1X2H583"/>
<dbReference type="Pfam" id="PF00378">
    <property type="entry name" value="ECH_1"/>
    <property type="match status" value="1"/>
</dbReference>
<comment type="subcellular location">
    <subcellularLocation>
        <location evidence="1">Peroxisome</location>
    </subcellularLocation>
</comment>
<dbReference type="Proteomes" id="UP000242180">
    <property type="component" value="Unassembled WGS sequence"/>
</dbReference>
<dbReference type="SUPFAM" id="SSF52096">
    <property type="entry name" value="ClpP/crotonase"/>
    <property type="match status" value="1"/>
</dbReference>
<name>A0A1X2H583_SYNRA</name>